<dbReference type="Proteomes" id="UP001370490">
    <property type="component" value="Unassembled WGS sequence"/>
</dbReference>
<organism evidence="3 4">
    <name type="scientific">Dillenia turbinata</name>
    <dbReference type="NCBI Taxonomy" id="194707"/>
    <lineage>
        <taxon>Eukaryota</taxon>
        <taxon>Viridiplantae</taxon>
        <taxon>Streptophyta</taxon>
        <taxon>Embryophyta</taxon>
        <taxon>Tracheophyta</taxon>
        <taxon>Spermatophyta</taxon>
        <taxon>Magnoliopsida</taxon>
        <taxon>eudicotyledons</taxon>
        <taxon>Gunneridae</taxon>
        <taxon>Pentapetalae</taxon>
        <taxon>Dilleniales</taxon>
        <taxon>Dilleniaceae</taxon>
        <taxon>Dillenia</taxon>
    </lineage>
</organism>
<comment type="caution">
    <text evidence="3">The sequence shown here is derived from an EMBL/GenBank/DDBJ whole genome shotgun (WGS) entry which is preliminary data.</text>
</comment>
<dbReference type="InterPro" id="IPR001810">
    <property type="entry name" value="F-box_dom"/>
</dbReference>
<protein>
    <recommendedName>
        <fullName evidence="5">F-box domain-containing protein</fullName>
    </recommendedName>
</protein>
<dbReference type="PANTHER" id="PTHR44259:SF107">
    <property type="entry name" value="F-BOX PROTEIN SKIP23-LIKE"/>
    <property type="match status" value="1"/>
</dbReference>
<proteinExistence type="predicted"/>
<reference evidence="3 4" key="1">
    <citation type="submission" date="2023-12" db="EMBL/GenBank/DDBJ databases">
        <title>A high-quality genome assembly for Dillenia turbinata (Dilleniales).</title>
        <authorList>
            <person name="Chanderbali A."/>
        </authorList>
    </citation>
    <scope>NUCLEOTIDE SEQUENCE [LARGE SCALE GENOMIC DNA]</scope>
    <source>
        <strain evidence="3">LSX21</strain>
        <tissue evidence="3">Leaf</tissue>
    </source>
</reference>
<evidence type="ECO:0000259" key="2">
    <source>
        <dbReference type="Pfam" id="PF03478"/>
    </source>
</evidence>
<keyword evidence="4" id="KW-1185">Reference proteome</keyword>
<sequence length="432" mass="49887">MSQKHIASGEDFIPNIIIINNRRAFHTQSSVVGDHRTASQSSHIMADWSQLPEDLLKLVIEKLHSVEDYIRIGAVCCSWNSVTSRRDYSLSSLQAKQVPWLMLAEKKNSSIRLFYNPSNNNIYKVDLPESCDRRCWGTAYGFMVTFGTDFEINLLHPFSRVLIPLPPQRSFAIQYKHRHYHTKMRPRFFIEKIILSESPMSPACHVVVIYSEYKQLAFTRITDQVWHSFEFSIGPFEDIAYCNGKCFAIKHRGSLLVCEFSPHRAKAIEFAAAPPWIYGKKHLVDVGGKLYLVSRIYELAGPVNSGYHRTLGFDFCKLDMQSRKWEEVLNLGDWTIFLGHNYSFACRASEHPGCKPNCIYFTDDYVCLHPGNRGRDMGIYNCGTGMIDPYPVDYELFPDFCPLLWIIPHLWFQRKVHMGKAFFIHQFDVAVA</sequence>
<evidence type="ECO:0008006" key="5">
    <source>
        <dbReference type="Google" id="ProtNLM"/>
    </source>
</evidence>
<name>A0AAN8V9Z0_9MAGN</name>
<accession>A0AAN8V9Z0</accession>
<evidence type="ECO:0000313" key="4">
    <source>
        <dbReference type="Proteomes" id="UP001370490"/>
    </source>
</evidence>
<dbReference type="PANTHER" id="PTHR44259">
    <property type="entry name" value="OS07G0183000 PROTEIN-RELATED"/>
    <property type="match status" value="1"/>
</dbReference>
<feature type="domain" description="F-box" evidence="1">
    <location>
        <begin position="48"/>
        <end position="85"/>
    </location>
</feature>
<evidence type="ECO:0000259" key="1">
    <source>
        <dbReference type="Pfam" id="PF00646"/>
    </source>
</evidence>
<dbReference type="EMBL" id="JBAMMX010000014">
    <property type="protein sequence ID" value="KAK6927709.1"/>
    <property type="molecule type" value="Genomic_DNA"/>
</dbReference>
<dbReference type="InterPro" id="IPR050942">
    <property type="entry name" value="F-box_BR-signaling"/>
</dbReference>
<dbReference type="Pfam" id="PF03478">
    <property type="entry name" value="Beta-prop_KIB1-4"/>
    <property type="match status" value="1"/>
</dbReference>
<dbReference type="InterPro" id="IPR005174">
    <property type="entry name" value="KIB1-4_b-propeller"/>
</dbReference>
<dbReference type="InterPro" id="IPR036047">
    <property type="entry name" value="F-box-like_dom_sf"/>
</dbReference>
<dbReference type="SUPFAM" id="SSF81383">
    <property type="entry name" value="F-box domain"/>
    <property type="match status" value="1"/>
</dbReference>
<dbReference type="AlphaFoldDB" id="A0AAN8V9Z0"/>
<gene>
    <name evidence="3" type="ORF">RJ641_006300</name>
</gene>
<feature type="domain" description="KIB1-4 beta-propeller" evidence="2">
    <location>
        <begin position="114"/>
        <end position="381"/>
    </location>
</feature>
<dbReference type="Gene3D" id="1.20.1280.50">
    <property type="match status" value="1"/>
</dbReference>
<dbReference type="Pfam" id="PF00646">
    <property type="entry name" value="F-box"/>
    <property type="match status" value="1"/>
</dbReference>
<evidence type="ECO:0000313" key="3">
    <source>
        <dbReference type="EMBL" id="KAK6927709.1"/>
    </source>
</evidence>